<accession>A0ABM7WWC0</accession>
<reference evidence="3" key="1">
    <citation type="journal article" date="2022" name="Int. J. Syst. Evol. Microbiol.">
        <title>Anaeromyxobacter oryzae sp. nov., Anaeromyxobacter diazotrophicus sp. nov. and Anaeromyxobacter paludicola sp. nov., isolated from paddy soils.</title>
        <authorList>
            <person name="Itoh H."/>
            <person name="Xu Z."/>
            <person name="Mise K."/>
            <person name="Masuda Y."/>
            <person name="Ushijima N."/>
            <person name="Hayakawa C."/>
            <person name="Shiratori Y."/>
            <person name="Senoo K."/>
        </authorList>
    </citation>
    <scope>NUCLEOTIDE SEQUENCE [LARGE SCALE GENOMIC DNA]</scope>
    <source>
        <strain evidence="3">Red232</strain>
    </source>
</reference>
<evidence type="ECO:0000313" key="2">
    <source>
        <dbReference type="EMBL" id="BDG03804.1"/>
    </source>
</evidence>
<protein>
    <recommendedName>
        <fullName evidence="4">Alpha/beta hydrolase</fullName>
    </recommendedName>
</protein>
<evidence type="ECO:0000313" key="3">
    <source>
        <dbReference type="Proteomes" id="UP001162891"/>
    </source>
</evidence>
<keyword evidence="3" id="KW-1185">Reference proteome</keyword>
<organism evidence="2 3">
    <name type="scientific">Anaeromyxobacter oryzae</name>
    <dbReference type="NCBI Taxonomy" id="2918170"/>
    <lineage>
        <taxon>Bacteria</taxon>
        <taxon>Pseudomonadati</taxon>
        <taxon>Myxococcota</taxon>
        <taxon>Myxococcia</taxon>
        <taxon>Myxococcales</taxon>
        <taxon>Cystobacterineae</taxon>
        <taxon>Anaeromyxobacteraceae</taxon>
        <taxon>Anaeromyxobacter</taxon>
    </lineage>
</organism>
<dbReference type="Gene3D" id="3.40.50.1820">
    <property type="entry name" value="alpha/beta hydrolase"/>
    <property type="match status" value="1"/>
</dbReference>
<dbReference type="InterPro" id="IPR029058">
    <property type="entry name" value="AB_hydrolase_fold"/>
</dbReference>
<evidence type="ECO:0000256" key="1">
    <source>
        <dbReference type="SAM" id="MobiDB-lite"/>
    </source>
</evidence>
<sequence>MIAAGPRAIGAAALLVAVACVAGHRRLASSRLEAPSGPEVPPPPPAAEEPAPPPPLVPPPEPDRTQAPWSQTPFTPVPEGAVEETRDAGGRHLRLGTARGTIHVWLPPGYARRTAGIVLYVHGYYTNVDQAFVDHDLASQFRASGLDAAFIAPEAPDWNGAPVYWNDLAELLGEVAARAKLRLPEGPVVVSGHSGAIRTVLPWLSDPRVEEIVLLDGLYRGEDELSAWLAQAPAGRRRLLLVGQETAPLTEAWLPSLGAGNVVSHPRIPARLGARERRAPVVYLRSQYDHMALVTGGRVLPLLLRATRVRPLG</sequence>
<gene>
    <name evidence="2" type="ORF">AMOR_28000</name>
</gene>
<dbReference type="PROSITE" id="PS51257">
    <property type="entry name" value="PROKAR_LIPOPROTEIN"/>
    <property type="match status" value="1"/>
</dbReference>
<name>A0ABM7WWC0_9BACT</name>
<dbReference type="RefSeq" id="WP_248362190.1">
    <property type="nucleotide sequence ID" value="NZ_AP025591.1"/>
</dbReference>
<evidence type="ECO:0008006" key="4">
    <source>
        <dbReference type="Google" id="ProtNLM"/>
    </source>
</evidence>
<feature type="region of interest" description="Disordered" evidence="1">
    <location>
        <begin position="30"/>
        <end position="87"/>
    </location>
</feature>
<dbReference type="Proteomes" id="UP001162891">
    <property type="component" value="Chromosome"/>
</dbReference>
<proteinExistence type="predicted"/>
<dbReference type="EMBL" id="AP025591">
    <property type="protein sequence ID" value="BDG03804.1"/>
    <property type="molecule type" value="Genomic_DNA"/>
</dbReference>
<dbReference type="SUPFAM" id="SSF53474">
    <property type="entry name" value="alpha/beta-Hydrolases"/>
    <property type="match status" value="1"/>
</dbReference>
<feature type="compositionally biased region" description="Pro residues" evidence="1">
    <location>
        <begin position="38"/>
        <end position="60"/>
    </location>
</feature>